<evidence type="ECO:0000256" key="4">
    <source>
        <dbReference type="ARBA" id="ARBA00022840"/>
    </source>
</evidence>
<proteinExistence type="inferred from homology"/>
<name>A0A6L2Q5F3_COPFO</name>
<dbReference type="InterPro" id="IPR042099">
    <property type="entry name" value="ANL_N_sf"/>
</dbReference>
<dbReference type="PROSITE" id="PS00455">
    <property type="entry name" value="AMP_BINDING"/>
    <property type="match status" value="1"/>
</dbReference>
<reference evidence="10" key="1">
    <citation type="submission" date="2020-01" db="EMBL/GenBank/DDBJ databases">
        <title>Draft genome sequence of the Termite Coptotermes fromosanus.</title>
        <authorList>
            <person name="Itakura S."/>
            <person name="Yosikawa Y."/>
            <person name="Umezawa K."/>
        </authorList>
    </citation>
    <scope>NUCLEOTIDE SEQUENCE [LARGE SCALE GENOMIC DNA]</scope>
</reference>
<keyword evidence="3" id="KW-0547">Nucleotide-binding</keyword>
<evidence type="ECO:0000256" key="5">
    <source>
        <dbReference type="ARBA" id="ARBA00036527"/>
    </source>
</evidence>
<dbReference type="SUPFAM" id="SSF56801">
    <property type="entry name" value="Acetyl-CoA synthetase-like"/>
    <property type="match status" value="1"/>
</dbReference>
<gene>
    <name evidence="9" type="ORF">Cfor_02888</name>
</gene>
<keyword evidence="2" id="KW-0436">Ligase</keyword>
<accession>A0A6L2Q5F3</accession>
<dbReference type="GO" id="GO:0005524">
    <property type="term" value="F:ATP binding"/>
    <property type="evidence" value="ECO:0007669"/>
    <property type="project" value="UniProtKB-KW"/>
</dbReference>
<dbReference type="GO" id="GO:0005789">
    <property type="term" value="C:endoplasmic reticulum membrane"/>
    <property type="evidence" value="ECO:0007669"/>
    <property type="project" value="TreeGrafter"/>
</dbReference>
<evidence type="ECO:0000313" key="9">
    <source>
        <dbReference type="EMBL" id="GFG39614.1"/>
    </source>
</evidence>
<evidence type="ECO:0000256" key="6">
    <source>
        <dbReference type="ARBA" id="ARBA00041297"/>
    </source>
</evidence>
<evidence type="ECO:0000256" key="1">
    <source>
        <dbReference type="ARBA" id="ARBA00006432"/>
    </source>
</evidence>
<dbReference type="GO" id="GO:0044539">
    <property type="term" value="P:long-chain fatty acid import into cell"/>
    <property type="evidence" value="ECO:0007669"/>
    <property type="project" value="TreeGrafter"/>
</dbReference>
<dbReference type="AlphaFoldDB" id="A0A6L2Q5F3"/>
<evidence type="ECO:0000259" key="8">
    <source>
        <dbReference type="Pfam" id="PF00501"/>
    </source>
</evidence>
<keyword evidence="10" id="KW-1185">Reference proteome</keyword>
<dbReference type="Gene3D" id="3.40.50.12780">
    <property type="entry name" value="N-terminal domain of ligase-like"/>
    <property type="match status" value="1"/>
</dbReference>
<dbReference type="Proteomes" id="UP000502823">
    <property type="component" value="Unassembled WGS sequence"/>
</dbReference>
<dbReference type="InParanoid" id="A0A6L2Q5F3"/>
<dbReference type="GO" id="GO:0004467">
    <property type="term" value="F:long-chain fatty acid-CoA ligase activity"/>
    <property type="evidence" value="ECO:0007669"/>
    <property type="project" value="TreeGrafter"/>
</dbReference>
<keyword evidence="4" id="KW-0067">ATP-binding</keyword>
<dbReference type="PANTHER" id="PTHR43107:SF15">
    <property type="entry name" value="FATTY ACID TRANSPORT PROTEIN 3, ISOFORM A"/>
    <property type="match status" value="1"/>
</dbReference>
<dbReference type="OrthoDB" id="288590at2759"/>
<evidence type="ECO:0000256" key="3">
    <source>
        <dbReference type="ARBA" id="ARBA00022741"/>
    </source>
</evidence>
<dbReference type="PANTHER" id="PTHR43107">
    <property type="entry name" value="LONG-CHAIN FATTY ACID TRANSPORT PROTEIN"/>
    <property type="match status" value="1"/>
</dbReference>
<comment type="catalytic activity">
    <reaction evidence="5">
        <text>a very long-chain fatty acid + ATP + CoA = a very long-chain fatty acyl-CoA + AMP + diphosphate</text>
        <dbReference type="Rhea" id="RHEA:54536"/>
        <dbReference type="ChEBI" id="CHEBI:30616"/>
        <dbReference type="ChEBI" id="CHEBI:33019"/>
        <dbReference type="ChEBI" id="CHEBI:57287"/>
        <dbReference type="ChEBI" id="CHEBI:58950"/>
        <dbReference type="ChEBI" id="CHEBI:138261"/>
        <dbReference type="ChEBI" id="CHEBI:456215"/>
    </reaction>
    <physiologicalReaction direction="left-to-right" evidence="5">
        <dbReference type="Rhea" id="RHEA:54537"/>
    </physiologicalReaction>
</comment>
<evidence type="ECO:0000256" key="7">
    <source>
        <dbReference type="ARBA" id="ARBA00048666"/>
    </source>
</evidence>
<comment type="catalytic activity">
    <reaction evidence="7">
        <text>tetracosanoate + ATP + CoA = tetracosanoyl-CoA + AMP + diphosphate</text>
        <dbReference type="Rhea" id="RHEA:33639"/>
        <dbReference type="ChEBI" id="CHEBI:30616"/>
        <dbReference type="ChEBI" id="CHEBI:31014"/>
        <dbReference type="ChEBI" id="CHEBI:33019"/>
        <dbReference type="ChEBI" id="CHEBI:57287"/>
        <dbReference type="ChEBI" id="CHEBI:65052"/>
        <dbReference type="ChEBI" id="CHEBI:456215"/>
    </reaction>
    <physiologicalReaction direction="left-to-right" evidence="7">
        <dbReference type="Rhea" id="RHEA:33640"/>
    </physiologicalReaction>
</comment>
<organism evidence="9 10">
    <name type="scientific">Coptotermes formosanus</name>
    <name type="common">Formosan subterranean termite</name>
    <dbReference type="NCBI Taxonomy" id="36987"/>
    <lineage>
        <taxon>Eukaryota</taxon>
        <taxon>Metazoa</taxon>
        <taxon>Ecdysozoa</taxon>
        <taxon>Arthropoda</taxon>
        <taxon>Hexapoda</taxon>
        <taxon>Insecta</taxon>
        <taxon>Pterygota</taxon>
        <taxon>Neoptera</taxon>
        <taxon>Polyneoptera</taxon>
        <taxon>Dictyoptera</taxon>
        <taxon>Blattodea</taxon>
        <taxon>Blattoidea</taxon>
        <taxon>Termitoidae</taxon>
        <taxon>Rhinotermitidae</taxon>
        <taxon>Coptotermes</taxon>
    </lineage>
</organism>
<dbReference type="Pfam" id="PF00501">
    <property type="entry name" value="AMP-binding"/>
    <property type="match status" value="1"/>
</dbReference>
<feature type="domain" description="AMP-dependent synthetase/ligase" evidence="8">
    <location>
        <begin position="8"/>
        <end position="360"/>
    </location>
</feature>
<dbReference type="EMBL" id="BLKM01000913">
    <property type="protein sequence ID" value="GFG39614.1"/>
    <property type="molecule type" value="Genomic_DNA"/>
</dbReference>
<comment type="caution">
    <text evidence="9">The sequence shown here is derived from an EMBL/GenBank/DDBJ whole genome shotgun (WGS) entry which is preliminary data.</text>
</comment>
<evidence type="ECO:0000256" key="2">
    <source>
        <dbReference type="ARBA" id="ARBA00022598"/>
    </source>
</evidence>
<sequence length="391" mass="43877">MTIPEVFSHIVQKHPEKVAFYFKKERWTFAKVEEFSNRVAHYFKSVGIKHGDTVALFMESKPEYVCIWLGLSKIGAITALINSNLRQAPLIHSIRVANAHAIIFGSELANELQVVQDDLSDLPLYQYTCDGLETALHPSAVDLLPALTSVPSDPPRDDLSQNSCHDRVLYVYTSGTTGLPKAAVITHLRYMFMSVAVRCMLRVKTDDTLYTPLPLYHTAGGTTGVGQVLLHGASLAIRSKFSASNFWADCITYGCTVAQYIGEMCRYLLSVPERPEERQHKVRLMYGNGLRPQIWEKFVTRFGIKQIGEFYGATEGNSNIVNINNKVGAVGFVPRYAWMLYPVGLIRVDETTGEPIRGKDGLCVRCQPVAYFFILRFDDFTQIVTAWQGSM</sequence>
<dbReference type="GO" id="GO:0005886">
    <property type="term" value="C:plasma membrane"/>
    <property type="evidence" value="ECO:0007669"/>
    <property type="project" value="TreeGrafter"/>
</dbReference>
<comment type="similarity">
    <text evidence="1">Belongs to the ATP-dependent AMP-binding enzyme family.</text>
</comment>
<protein>
    <recommendedName>
        <fullName evidence="6">Long-chain-fatty-acid--CoA ligase</fullName>
    </recommendedName>
</protein>
<evidence type="ECO:0000313" key="10">
    <source>
        <dbReference type="Proteomes" id="UP000502823"/>
    </source>
</evidence>
<dbReference type="InterPro" id="IPR000873">
    <property type="entry name" value="AMP-dep_synth/lig_dom"/>
</dbReference>
<dbReference type="InterPro" id="IPR020845">
    <property type="entry name" value="AMP-binding_CS"/>
</dbReference>
<dbReference type="GO" id="GO:0005324">
    <property type="term" value="F:long-chain fatty acid transmembrane transporter activity"/>
    <property type="evidence" value="ECO:0007669"/>
    <property type="project" value="TreeGrafter"/>
</dbReference>